<keyword evidence="5" id="KW-0949">S-adenosyl-L-methionine</keyword>
<evidence type="ECO:0000256" key="8">
    <source>
        <dbReference type="SAM" id="MobiDB-lite"/>
    </source>
</evidence>
<feature type="compositionally biased region" description="Polar residues" evidence="8">
    <location>
        <begin position="182"/>
        <end position="191"/>
    </location>
</feature>
<sequence length="1198" mass="130035">MFRPHPSPGPQWEALEEPTDSSSVEDEEERRSLGTGPFLGKRKETIRLESPKLKRAKHRIGEVGKLGSSSGIHDPGHAATRTASGFNHNASISQSSQRERIQSSNISASAVARPPPNLMGPPPVPNHSNSTDGRFQSSTVRPKARPLPKPRSYDTTGLSSAKEDFPSTLTDEVFNHSRRNSADSNSTNTGGSKVDRDGRTAPHLARKSTGKGPPSSTLPIAKDKEVIEISDDSDEESAPQAKVVAPKRTLPKLPPLRAPGSLPSLPSAASRPTSSSSKDASRRSSTSNVSSHGNSSSRDESMSKPSPRSNQEASTSKSRRLSVTRQVAVKSSGQRRERRRQATSDEESGSAASRPHSRVTSVSSIDTRSLNEALGTSSSKGKEPSRGNTVSVKQQPVSPQMLKIGYASSAIDKSPKSKASKKSSKQSEQSLKSLGDAIVAAAKSNYRLHSQIRTGESLDDAIDLTSDVEDERPPIYKPVARKVTGSPKKPSSSTTREARIGPSISTSSLPSTNLKGQQISSPLEPNQFPSGPATSSSPPLVSPSDASTSSSNASESEDGRPAPSARHSAPQGSVARKGSLAGPLSPRRTEFLRPPLRPATTGLSVLSPAKKDDTSNRTTTIVNTSGDVSLPPSHPVSPRVSPSPPAFIVPPILSLKDAAKGESSSSMESLETVKAKTGAQQEVADVRGSTEPPSDVDMAVDPSPTAMKNVQDNQRTEDVDDDDQEENEEEEVMDVVMEEDFYSSDGMVDPVPQTDTDEAELSFEADDRPSSRVSTHSSTSDSWLTTEQEAARNTSSPASRETTPEERTVGQPPSQKTYGGFAALTWKEYSRHPENISLNPRYTKDLRPGLVDHVVEMTKVAETLITMPGMRTLYEAMILENTMNDEPEAPPIKIQNDVDDCAAPPWEFFYTNEMWHGEDVPAPEVKDLVGCSCKGACNPKSKSCTCLKRQAAVTGEMDFIYDKNGKLKRPGFPIYECNALCGCGDDCRNRVIQKGRKAHVHLRKTQYKGWGVFAGKRIPTGTFLGIYSGELISAKEAQRRGIAYNKFGRTYLFDLDFHHLRPQGPEADKWKPEFTVDAFKAGNFTRFLNHSCDPNTRLFPCYINEPEPRPLLAVFTTKDIDVNEEICFSYSGDYPEDEEDPEKTSADPVKLAAKADKKDKIYEECRCGAVNCKGYMFMYDSAAEDDDEDDDDDSDSET</sequence>
<dbReference type="SMART" id="SM00317">
    <property type="entry name" value="SET"/>
    <property type="match status" value="1"/>
</dbReference>
<feature type="compositionally biased region" description="Basic and acidic residues" evidence="8">
    <location>
        <begin position="41"/>
        <end position="52"/>
    </location>
</feature>
<feature type="compositionally biased region" description="Acidic residues" evidence="8">
    <location>
        <begin position="228"/>
        <end position="237"/>
    </location>
</feature>
<dbReference type="Pfam" id="PF00856">
    <property type="entry name" value="SET"/>
    <property type="match status" value="1"/>
</dbReference>
<dbReference type="SMART" id="SM00468">
    <property type="entry name" value="PreSET"/>
    <property type="match status" value="1"/>
</dbReference>
<evidence type="ECO:0000256" key="2">
    <source>
        <dbReference type="ARBA" id="ARBA00022454"/>
    </source>
</evidence>
<evidence type="ECO:0000256" key="6">
    <source>
        <dbReference type="ARBA" id="ARBA00022723"/>
    </source>
</evidence>
<evidence type="ECO:0000313" key="13">
    <source>
        <dbReference type="Proteomes" id="UP000521872"/>
    </source>
</evidence>
<feature type="compositionally biased region" description="Polar residues" evidence="8">
    <location>
        <begin position="126"/>
        <end position="140"/>
    </location>
</feature>
<dbReference type="EMBL" id="JAACJL010000059">
    <property type="protein sequence ID" value="KAF4610076.1"/>
    <property type="molecule type" value="Genomic_DNA"/>
</dbReference>
<dbReference type="PROSITE" id="PS50868">
    <property type="entry name" value="POST_SET"/>
    <property type="match status" value="1"/>
</dbReference>
<feature type="compositionally biased region" description="Low complexity" evidence="8">
    <location>
        <begin position="486"/>
        <end position="495"/>
    </location>
</feature>
<feature type="compositionally biased region" description="Polar residues" evidence="8">
    <location>
        <begin position="358"/>
        <end position="379"/>
    </location>
</feature>
<feature type="region of interest" description="Disordered" evidence="8">
    <location>
        <begin position="446"/>
        <end position="644"/>
    </location>
</feature>
<evidence type="ECO:0000256" key="3">
    <source>
        <dbReference type="ARBA" id="ARBA00022603"/>
    </source>
</evidence>
<dbReference type="GO" id="GO:0008270">
    <property type="term" value="F:zinc ion binding"/>
    <property type="evidence" value="ECO:0007669"/>
    <property type="project" value="InterPro"/>
</dbReference>
<evidence type="ECO:0000256" key="1">
    <source>
        <dbReference type="ARBA" id="ARBA00004286"/>
    </source>
</evidence>
<accession>A0A8H4VHG7</accession>
<keyword evidence="3" id="KW-0489">Methyltransferase</keyword>
<name>A0A8H4VHG7_9AGAR</name>
<dbReference type="GO" id="GO:0005694">
    <property type="term" value="C:chromosome"/>
    <property type="evidence" value="ECO:0007669"/>
    <property type="project" value="UniProtKB-SubCell"/>
</dbReference>
<dbReference type="PROSITE" id="PS50280">
    <property type="entry name" value="SET"/>
    <property type="match status" value="1"/>
</dbReference>
<feature type="compositionally biased region" description="Polar residues" evidence="8">
    <location>
        <begin position="787"/>
        <end position="801"/>
    </location>
</feature>
<keyword evidence="7" id="KW-0862">Zinc</keyword>
<feature type="compositionally biased region" description="Low complexity" evidence="8">
    <location>
        <begin position="91"/>
        <end position="107"/>
    </location>
</feature>
<dbReference type="InterPro" id="IPR046341">
    <property type="entry name" value="SET_dom_sf"/>
</dbReference>
<keyword evidence="6" id="KW-0479">Metal-binding</keyword>
<feature type="domain" description="Post-SET" evidence="11">
    <location>
        <begin position="1161"/>
        <end position="1177"/>
    </location>
</feature>
<feature type="compositionally biased region" description="Polar residues" evidence="8">
    <location>
        <begin position="616"/>
        <end position="627"/>
    </location>
</feature>
<feature type="region of interest" description="Disordered" evidence="8">
    <location>
        <begin position="659"/>
        <end position="817"/>
    </location>
</feature>
<evidence type="ECO:0000256" key="5">
    <source>
        <dbReference type="ARBA" id="ARBA00022691"/>
    </source>
</evidence>
<feature type="compositionally biased region" description="Low complexity" evidence="8">
    <location>
        <begin position="771"/>
        <end position="786"/>
    </location>
</feature>
<evidence type="ECO:0000256" key="7">
    <source>
        <dbReference type="ARBA" id="ARBA00022833"/>
    </source>
</evidence>
<feature type="domain" description="Pre-SET" evidence="10">
    <location>
        <begin position="929"/>
        <end position="995"/>
    </location>
</feature>
<feature type="compositionally biased region" description="Acidic residues" evidence="8">
    <location>
        <begin position="755"/>
        <end position="764"/>
    </location>
</feature>
<dbReference type="GO" id="GO:0042054">
    <property type="term" value="F:histone methyltransferase activity"/>
    <property type="evidence" value="ECO:0007669"/>
    <property type="project" value="InterPro"/>
</dbReference>
<comment type="subcellular location">
    <subcellularLocation>
        <location evidence="1">Chromosome</location>
    </subcellularLocation>
</comment>
<comment type="caution">
    <text evidence="12">The sequence shown here is derived from an EMBL/GenBank/DDBJ whole genome shotgun (WGS) entry which is preliminary data.</text>
</comment>
<keyword evidence="2" id="KW-0158">Chromosome</keyword>
<dbReference type="Gene3D" id="2.170.270.10">
    <property type="entry name" value="SET domain"/>
    <property type="match status" value="1"/>
</dbReference>
<feature type="compositionally biased region" description="Low complexity" evidence="8">
    <location>
        <begin position="628"/>
        <end position="640"/>
    </location>
</feature>
<feature type="compositionally biased region" description="Acidic residues" evidence="8">
    <location>
        <begin position="14"/>
        <end position="28"/>
    </location>
</feature>
<evidence type="ECO:0000259" key="11">
    <source>
        <dbReference type="PROSITE" id="PS50868"/>
    </source>
</evidence>
<proteinExistence type="predicted"/>
<feature type="compositionally biased region" description="Polar residues" evidence="8">
    <location>
        <begin position="386"/>
        <end position="398"/>
    </location>
</feature>
<feature type="region of interest" description="Disordered" evidence="8">
    <location>
        <begin position="1"/>
        <end position="432"/>
    </location>
</feature>
<feature type="compositionally biased region" description="Polar residues" evidence="8">
    <location>
        <begin position="503"/>
        <end position="539"/>
    </location>
</feature>
<feature type="compositionally biased region" description="Low complexity" evidence="8">
    <location>
        <begin position="258"/>
        <end position="296"/>
    </location>
</feature>
<gene>
    <name evidence="12" type="ORF">D9613_010460</name>
</gene>
<feature type="compositionally biased region" description="Acidic residues" evidence="8">
    <location>
        <begin position="457"/>
        <end position="470"/>
    </location>
</feature>
<keyword evidence="13" id="KW-1185">Reference proteome</keyword>
<feature type="compositionally biased region" description="Low complexity" evidence="8">
    <location>
        <begin position="542"/>
        <end position="554"/>
    </location>
</feature>
<dbReference type="InterPro" id="IPR003616">
    <property type="entry name" value="Post-SET_dom"/>
</dbReference>
<dbReference type="PROSITE" id="PS50867">
    <property type="entry name" value="PRE_SET"/>
    <property type="match status" value="1"/>
</dbReference>
<feature type="compositionally biased region" description="Pro residues" evidence="8">
    <location>
        <begin position="113"/>
        <end position="125"/>
    </location>
</feature>
<organism evidence="12 13">
    <name type="scientific">Agrocybe pediades</name>
    <dbReference type="NCBI Taxonomy" id="84607"/>
    <lineage>
        <taxon>Eukaryota</taxon>
        <taxon>Fungi</taxon>
        <taxon>Dikarya</taxon>
        <taxon>Basidiomycota</taxon>
        <taxon>Agaricomycotina</taxon>
        <taxon>Agaricomycetes</taxon>
        <taxon>Agaricomycetidae</taxon>
        <taxon>Agaricales</taxon>
        <taxon>Agaricineae</taxon>
        <taxon>Strophariaceae</taxon>
        <taxon>Agrocybe</taxon>
    </lineage>
</organism>
<feature type="domain" description="SET" evidence="9">
    <location>
        <begin position="998"/>
        <end position="1131"/>
    </location>
</feature>
<keyword evidence="4" id="KW-0808">Transferase</keyword>
<feature type="compositionally biased region" description="Acidic residues" evidence="8">
    <location>
        <begin position="718"/>
        <end position="742"/>
    </location>
</feature>
<evidence type="ECO:0000259" key="9">
    <source>
        <dbReference type="PROSITE" id="PS50280"/>
    </source>
</evidence>
<evidence type="ECO:0000256" key="4">
    <source>
        <dbReference type="ARBA" id="ARBA00022679"/>
    </source>
</evidence>
<dbReference type="InterPro" id="IPR007728">
    <property type="entry name" value="Pre-SET_dom"/>
</dbReference>
<dbReference type="AlphaFoldDB" id="A0A8H4VHG7"/>
<feature type="compositionally biased region" description="Polar residues" evidence="8">
    <location>
        <begin position="303"/>
        <end position="316"/>
    </location>
</feature>
<dbReference type="Proteomes" id="UP000521872">
    <property type="component" value="Unassembled WGS sequence"/>
</dbReference>
<protein>
    <submittedName>
        <fullName evidence="12">Uncharacterized protein</fullName>
    </submittedName>
</protein>
<feature type="region of interest" description="Disordered" evidence="8">
    <location>
        <begin position="1131"/>
        <end position="1150"/>
    </location>
</feature>
<dbReference type="SUPFAM" id="SSF82199">
    <property type="entry name" value="SET domain"/>
    <property type="match status" value="1"/>
</dbReference>
<reference evidence="12 13" key="1">
    <citation type="submission" date="2019-12" db="EMBL/GenBank/DDBJ databases">
        <authorList>
            <person name="Floudas D."/>
            <person name="Bentzer J."/>
            <person name="Ahren D."/>
            <person name="Johansson T."/>
            <person name="Persson P."/>
            <person name="Tunlid A."/>
        </authorList>
    </citation>
    <scope>NUCLEOTIDE SEQUENCE [LARGE SCALE GENOMIC DNA]</scope>
    <source>
        <strain evidence="12 13">CBS 102.39</strain>
    </source>
</reference>
<dbReference type="InterPro" id="IPR050973">
    <property type="entry name" value="H3K9_Histone-Lys_N-MTase"/>
</dbReference>
<evidence type="ECO:0000313" key="12">
    <source>
        <dbReference type="EMBL" id="KAF4610076.1"/>
    </source>
</evidence>
<feature type="compositionally biased region" description="Polar residues" evidence="8">
    <location>
        <begin position="323"/>
        <end position="332"/>
    </location>
</feature>
<dbReference type="PANTHER" id="PTHR46223:SF3">
    <property type="entry name" value="HISTONE-LYSINE N-METHYLTRANSFERASE SET-23"/>
    <property type="match status" value="1"/>
</dbReference>
<dbReference type="GO" id="GO:0032259">
    <property type="term" value="P:methylation"/>
    <property type="evidence" value="ECO:0007669"/>
    <property type="project" value="UniProtKB-KW"/>
</dbReference>
<dbReference type="InterPro" id="IPR001214">
    <property type="entry name" value="SET_dom"/>
</dbReference>
<dbReference type="PANTHER" id="PTHR46223">
    <property type="entry name" value="HISTONE-LYSINE N-METHYLTRANSFERASE SUV39H"/>
    <property type="match status" value="1"/>
</dbReference>
<evidence type="ECO:0000259" key="10">
    <source>
        <dbReference type="PROSITE" id="PS50867"/>
    </source>
</evidence>
<dbReference type="GO" id="GO:0005634">
    <property type="term" value="C:nucleus"/>
    <property type="evidence" value="ECO:0007669"/>
    <property type="project" value="InterPro"/>
</dbReference>
<feature type="compositionally biased region" description="Polar residues" evidence="8">
    <location>
        <begin position="81"/>
        <end position="90"/>
    </location>
</feature>
<dbReference type="Pfam" id="PF05033">
    <property type="entry name" value="Pre-SET"/>
    <property type="match status" value="1"/>
</dbReference>